<dbReference type="GO" id="GO:0005737">
    <property type="term" value="C:cytoplasm"/>
    <property type="evidence" value="ECO:0007669"/>
    <property type="project" value="TreeGrafter"/>
</dbReference>
<dbReference type="EC" id="2.7.11.25" evidence="2"/>
<dbReference type="PROSITE" id="PS50011">
    <property type="entry name" value="PROTEIN_KINASE_DOM"/>
    <property type="match status" value="1"/>
</dbReference>
<feature type="compositionally biased region" description="Basic and acidic residues" evidence="10">
    <location>
        <begin position="611"/>
        <end position="624"/>
    </location>
</feature>
<dbReference type="Gene3D" id="1.10.510.10">
    <property type="entry name" value="Transferase(Phosphotransferase) domain 1"/>
    <property type="match status" value="1"/>
</dbReference>
<feature type="region of interest" description="Disordered" evidence="10">
    <location>
        <begin position="1"/>
        <end position="79"/>
    </location>
</feature>
<feature type="compositionally biased region" description="Basic and acidic residues" evidence="10">
    <location>
        <begin position="38"/>
        <end position="54"/>
    </location>
</feature>
<keyword evidence="5" id="KW-0418">Kinase</keyword>
<dbReference type="SUPFAM" id="SSF56112">
    <property type="entry name" value="Protein kinase-like (PK-like)"/>
    <property type="match status" value="1"/>
</dbReference>
<dbReference type="PANTHER" id="PTHR48016">
    <property type="entry name" value="MAP KINASE KINASE KINASE SSK2-RELATED-RELATED"/>
    <property type="match status" value="1"/>
</dbReference>
<feature type="region of interest" description="Disordered" evidence="10">
    <location>
        <begin position="246"/>
        <end position="277"/>
    </location>
</feature>
<proteinExistence type="inferred from homology"/>
<comment type="catalytic activity">
    <reaction evidence="8">
        <text>L-seryl-[protein] + ATP = O-phospho-L-seryl-[protein] + ADP + H(+)</text>
        <dbReference type="Rhea" id="RHEA:17989"/>
        <dbReference type="Rhea" id="RHEA-COMP:9863"/>
        <dbReference type="Rhea" id="RHEA-COMP:11604"/>
        <dbReference type="ChEBI" id="CHEBI:15378"/>
        <dbReference type="ChEBI" id="CHEBI:29999"/>
        <dbReference type="ChEBI" id="CHEBI:30616"/>
        <dbReference type="ChEBI" id="CHEBI:83421"/>
        <dbReference type="ChEBI" id="CHEBI:456216"/>
        <dbReference type="EC" id="2.7.11.25"/>
    </reaction>
</comment>
<evidence type="ECO:0000256" key="8">
    <source>
        <dbReference type="ARBA" id="ARBA00048329"/>
    </source>
</evidence>
<feature type="compositionally biased region" description="Basic residues" evidence="10">
    <location>
        <begin position="633"/>
        <end position="642"/>
    </location>
</feature>
<dbReference type="GO" id="GO:0004709">
    <property type="term" value="F:MAP kinase kinase kinase activity"/>
    <property type="evidence" value="ECO:0007669"/>
    <property type="project" value="UniProtKB-EC"/>
</dbReference>
<dbReference type="AlphaFoldDB" id="A0AA38YGI0"/>
<evidence type="ECO:0000313" key="12">
    <source>
        <dbReference type="EMBL" id="KAJ9670017.1"/>
    </source>
</evidence>
<evidence type="ECO:0000259" key="11">
    <source>
        <dbReference type="PROSITE" id="PS50011"/>
    </source>
</evidence>
<dbReference type="EMBL" id="JARBHA010000020">
    <property type="protein sequence ID" value="KAJ9670017.1"/>
    <property type="molecule type" value="Genomic_DNA"/>
</dbReference>
<dbReference type="PANTHER" id="PTHR48016:SF5">
    <property type="entry name" value="MITOGEN-ACTIVATED PROTEIN KINASE KINASE KINASE 5"/>
    <property type="match status" value="1"/>
</dbReference>
<evidence type="ECO:0000256" key="10">
    <source>
        <dbReference type="SAM" id="MobiDB-lite"/>
    </source>
</evidence>
<comment type="catalytic activity">
    <reaction evidence="7">
        <text>L-threonyl-[protein] + ATP = O-phospho-L-threonyl-[protein] + ADP + H(+)</text>
        <dbReference type="Rhea" id="RHEA:46608"/>
        <dbReference type="Rhea" id="RHEA-COMP:11060"/>
        <dbReference type="Rhea" id="RHEA-COMP:11605"/>
        <dbReference type="ChEBI" id="CHEBI:15378"/>
        <dbReference type="ChEBI" id="CHEBI:30013"/>
        <dbReference type="ChEBI" id="CHEBI:30616"/>
        <dbReference type="ChEBI" id="CHEBI:61977"/>
        <dbReference type="ChEBI" id="CHEBI:456216"/>
        <dbReference type="EC" id="2.7.11.25"/>
    </reaction>
</comment>
<feature type="binding site" evidence="9">
    <location>
        <position position="359"/>
    </location>
    <ligand>
        <name>ATP</name>
        <dbReference type="ChEBI" id="CHEBI:30616"/>
    </ligand>
</feature>
<evidence type="ECO:0000256" key="2">
    <source>
        <dbReference type="ARBA" id="ARBA00012406"/>
    </source>
</evidence>
<feature type="region of interest" description="Disordered" evidence="10">
    <location>
        <begin position="610"/>
        <end position="708"/>
    </location>
</feature>
<keyword evidence="13" id="KW-1185">Reference proteome</keyword>
<organism evidence="12 13">
    <name type="scientific">Vitis rotundifolia</name>
    <name type="common">Muscadine grape</name>
    <dbReference type="NCBI Taxonomy" id="103349"/>
    <lineage>
        <taxon>Eukaryota</taxon>
        <taxon>Viridiplantae</taxon>
        <taxon>Streptophyta</taxon>
        <taxon>Embryophyta</taxon>
        <taxon>Tracheophyta</taxon>
        <taxon>Spermatophyta</taxon>
        <taxon>Magnoliopsida</taxon>
        <taxon>eudicotyledons</taxon>
        <taxon>Gunneridae</taxon>
        <taxon>Pentapetalae</taxon>
        <taxon>rosids</taxon>
        <taxon>Vitales</taxon>
        <taxon>Vitaceae</taxon>
        <taxon>Viteae</taxon>
        <taxon>Vitis</taxon>
    </lineage>
</organism>
<evidence type="ECO:0000256" key="7">
    <source>
        <dbReference type="ARBA" id="ARBA00047559"/>
    </source>
</evidence>
<dbReference type="InterPro" id="IPR000719">
    <property type="entry name" value="Prot_kinase_dom"/>
</dbReference>
<dbReference type="InterPro" id="IPR011009">
    <property type="entry name" value="Kinase-like_dom_sf"/>
</dbReference>
<feature type="region of interest" description="Disordered" evidence="10">
    <location>
        <begin position="95"/>
        <end position="140"/>
    </location>
</feature>
<dbReference type="InterPro" id="IPR017441">
    <property type="entry name" value="Protein_kinase_ATP_BS"/>
</dbReference>
<feature type="compositionally biased region" description="Polar residues" evidence="10">
    <location>
        <begin position="246"/>
        <end position="258"/>
    </location>
</feature>
<evidence type="ECO:0000256" key="1">
    <source>
        <dbReference type="ARBA" id="ARBA00006529"/>
    </source>
</evidence>
<name>A0AA38YGI0_VITRO</name>
<dbReference type="FunFam" id="1.10.510.10:FF:000357">
    <property type="entry name" value="Mitogen-activated protein kinase kinase kinase 5"/>
    <property type="match status" value="1"/>
</dbReference>
<feature type="compositionally biased region" description="Low complexity" evidence="10">
    <location>
        <begin position="55"/>
        <end position="74"/>
    </location>
</feature>
<dbReference type="Proteomes" id="UP001168098">
    <property type="component" value="Unassembled WGS sequence"/>
</dbReference>
<evidence type="ECO:0000313" key="13">
    <source>
        <dbReference type="Proteomes" id="UP001168098"/>
    </source>
</evidence>
<feature type="compositionally biased region" description="Low complexity" evidence="10">
    <location>
        <begin position="10"/>
        <end position="21"/>
    </location>
</feature>
<feature type="compositionally biased region" description="Basic residues" evidence="10">
    <location>
        <begin position="22"/>
        <end position="37"/>
    </location>
</feature>
<dbReference type="InterPro" id="IPR050538">
    <property type="entry name" value="MAP_kinase_kinase_kinase"/>
</dbReference>
<dbReference type="Pfam" id="PF00069">
    <property type="entry name" value="Pkinase"/>
    <property type="match status" value="1"/>
</dbReference>
<keyword evidence="4 9" id="KW-0547">Nucleotide-binding</keyword>
<evidence type="ECO:0000256" key="3">
    <source>
        <dbReference type="ARBA" id="ARBA00022679"/>
    </source>
</evidence>
<evidence type="ECO:0000256" key="5">
    <source>
        <dbReference type="ARBA" id="ARBA00022777"/>
    </source>
</evidence>
<dbReference type="GO" id="GO:0005524">
    <property type="term" value="F:ATP binding"/>
    <property type="evidence" value="ECO:0007669"/>
    <property type="project" value="UniProtKB-UniRule"/>
</dbReference>
<feature type="compositionally biased region" description="Basic and acidic residues" evidence="10">
    <location>
        <begin position="111"/>
        <end position="122"/>
    </location>
</feature>
<dbReference type="PROSITE" id="PS00107">
    <property type="entry name" value="PROTEIN_KINASE_ATP"/>
    <property type="match status" value="1"/>
</dbReference>
<keyword evidence="3" id="KW-0808">Transferase</keyword>
<sequence>MPWWQNIAFSSHSSSSSSTSSSRRRLTRARQLRHVRDRHIDALVRSRSSAEPKDLLPLPSSSSSFEHSSERLSSAVPHPLPRPELALLFRRNGGSNSNLNCDRPLPSPKEGLSRGFEDRDKGNSLVGDGNGEVAVSSTATGSKVAYNEAQKSMEHVDTLSSRYLPQGQNSVKNNRVNFTLDVPTRSAPTSSLSSPAVSPQRTRTGNLFLSQNVSPQVFQGWSAPEMPVFDMVTGFTPQMSPEQTMFSTDNSPLHSPTVKSPCVNPRSPSGPASPLHPKISLETSTAWRENNSHANVHRLPLPPGVVAPPQASSIHPVIAKTESFPMTTQWQKGKLIGRGTFGSVYVATNRETGALCAMKEVELLPDDPKSAECIKQLEQEIKILSQLKHPNIVQYFGSETVEDRLYIYLEYVHPGSINKYVREHCGAITESVVRNFTRHILSGLAYLHSTKTIHRDIKGANLLVDASGVVKLADFGMSKHLTGAAADLSLKGSPYWMAPELMQAVMQKDHSSDLAFAVDIWSLGCTIIEMLNGKPPWSEYEGAAAMFKVMRESPPIPETLSSEGKDFLRCCFRRNPADRPPASKLLEHRFLKNSTQLDVPLLTQAFSGMKLPDKANKSREKSNYRVDPVPISPRKKTSKGKKASGTGQQSHRETSDLTVASHHSPRSTLEALPSLSPPHSGQRAYHLSPPANVPSPINYGAKKKRTWG</sequence>
<accession>A0AA38YGI0</accession>
<protein>
    <recommendedName>
        <fullName evidence="2">mitogen-activated protein kinase kinase kinase</fullName>
        <ecNumber evidence="2">2.7.11.25</ecNumber>
    </recommendedName>
</protein>
<evidence type="ECO:0000256" key="4">
    <source>
        <dbReference type="ARBA" id="ARBA00022741"/>
    </source>
</evidence>
<gene>
    <name evidence="12" type="ORF">PVL29_026524</name>
</gene>
<comment type="caution">
    <text evidence="12">The sequence shown here is derived from an EMBL/GenBank/DDBJ whole genome shotgun (WGS) entry which is preliminary data.</text>
</comment>
<dbReference type="SMART" id="SM00220">
    <property type="entry name" value="S_TKc"/>
    <property type="match status" value="1"/>
</dbReference>
<comment type="similarity">
    <text evidence="1">Belongs to the protein kinase superfamily. STE Ser/Thr protein kinase family. MAP kinase kinase kinase subfamily.</text>
</comment>
<reference evidence="12 13" key="1">
    <citation type="journal article" date="2023" name="BMC Biotechnol.">
        <title>Vitis rotundifolia cv Carlos genome sequencing.</title>
        <authorList>
            <person name="Huff M."/>
            <person name="Hulse-Kemp A."/>
            <person name="Scheffler B."/>
            <person name="Youngblood R."/>
            <person name="Simpson S."/>
            <person name="Babiker E."/>
            <person name="Staton M."/>
        </authorList>
    </citation>
    <scope>NUCLEOTIDE SEQUENCE [LARGE SCALE GENOMIC DNA]</scope>
    <source>
        <tissue evidence="12">Leaf</tissue>
    </source>
</reference>
<evidence type="ECO:0000256" key="9">
    <source>
        <dbReference type="PROSITE-ProRule" id="PRU10141"/>
    </source>
</evidence>
<feature type="domain" description="Protein kinase" evidence="11">
    <location>
        <begin position="330"/>
        <end position="591"/>
    </location>
</feature>
<keyword evidence="6 9" id="KW-0067">ATP-binding</keyword>
<evidence type="ECO:0000256" key="6">
    <source>
        <dbReference type="ARBA" id="ARBA00022840"/>
    </source>
</evidence>